<dbReference type="OrthoDB" id="5738271at2"/>
<organism evidence="2 3">
    <name type="scientific">Caulobacter henricii</name>
    <dbReference type="NCBI Taxonomy" id="69395"/>
    <lineage>
        <taxon>Bacteria</taxon>
        <taxon>Pseudomonadati</taxon>
        <taxon>Pseudomonadota</taxon>
        <taxon>Alphaproteobacteria</taxon>
        <taxon>Caulobacterales</taxon>
        <taxon>Caulobacteraceae</taxon>
        <taxon>Caulobacter</taxon>
    </lineage>
</organism>
<dbReference type="EMBL" id="CP013002">
    <property type="protein sequence ID" value="ALL14248.1"/>
    <property type="molecule type" value="Genomic_DNA"/>
</dbReference>
<proteinExistence type="inferred from homology"/>
<name>A0A0P0P163_9CAUL</name>
<dbReference type="STRING" id="69395.AQ619_13360"/>
<dbReference type="RefSeq" id="WP_062148502.1">
    <property type="nucleotide sequence ID" value="NZ_CP013002.1"/>
</dbReference>
<dbReference type="InterPro" id="IPR007607">
    <property type="entry name" value="BacA/B"/>
</dbReference>
<gene>
    <name evidence="2" type="ORF">AQ619_13360</name>
</gene>
<evidence type="ECO:0000256" key="1">
    <source>
        <dbReference type="ARBA" id="ARBA00044755"/>
    </source>
</evidence>
<comment type="similarity">
    <text evidence="1">Belongs to the bactofilin family.</text>
</comment>
<reference evidence="2 3" key="1">
    <citation type="submission" date="2015-10" db="EMBL/GenBank/DDBJ databases">
        <title>Conservation of the essential genome among Caulobacter and Brevundimonas species.</title>
        <authorList>
            <person name="Scott D."/>
            <person name="Ely B."/>
        </authorList>
    </citation>
    <scope>NUCLEOTIDE SEQUENCE [LARGE SCALE GENOMIC DNA]</scope>
    <source>
        <strain evidence="2 3">CB4</strain>
    </source>
</reference>
<accession>A0A0P0P163</accession>
<dbReference type="Pfam" id="PF04519">
    <property type="entry name" value="Bactofilin"/>
    <property type="match status" value="1"/>
</dbReference>
<dbReference type="PANTHER" id="PTHR35024">
    <property type="entry name" value="HYPOTHETICAL CYTOSOLIC PROTEIN"/>
    <property type="match status" value="1"/>
</dbReference>
<dbReference type="AlphaFoldDB" id="A0A0P0P163"/>
<evidence type="ECO:0000313" key="3">
    <source>
        <dbReference type="Proteomes" id="UP000056905"/>
    </source>
</evidence>
<dbReference type="KEGG" id="chq:AQ619_13360"/>
<dbReference type="PANTHER" id="PTHR35024:SF4">
    <property type="entry name" value="POLYMER-FORMING CYTOSKELETAL PROTEIN"/>
    <property type="match status" value="1"/>
</dbReference>
<sequence length="165" mass="17059">MFAKKKETPAPVALATMEPPRAPVATTQAAAPVARPKPASMIAQGVTIKGDVIGDGELHLDCVVQGDIRVGKLILGPNSRVEGSVTAQVIEVHGTVQGSVTAQAVRLYGTSHVEGDITHEQLAMETGAEFQGRSLKFQRPAPVAAVAPSHVPPMPQGAPAYASQA</sequence>
<evidence type="ECO:0000313" key="2">
    <source>
        <dbReference type="EMBL" id="ALL14248.1"/>
    </source>
</evidence>
<dbReference type="Proteomes" id="UP000056905">
    <property type="component" value="Chromosome"/>
</dbReference>
<keyword evidence="3" id="KW-1185">Reference proteome</keyword>
<protein>
    <submittedName>
        <fullName evidence="2">Cell shape determination protein CcmA</fullName>
    </submittedName>
</protein>